<feature type="domain" description="Solute-binding protein family 3/N-terminal" evidence="7">
    <location>
        <begin position="66"/>
        <end position="285"/>
    </location>
</feature>
<dbReference type="PANTHER" id="PTHR35936:SF34">
    <property type="entry name" value="ABC TRANSPORTER EXTRACELLULAR-BINDING PROTEIN YCKB-RELATED"/>
    <property type="match status" value="1"/>
</dbReference>
<evidence type="ECO:0000256" key="3">
    <source>
        <dbReference type="ARBA" id="ARBA00022729"/>
    </source>
</evidence>
<feature type="compositionally biased region" description="Low complexity" evidence="5">
    <location>
        <begin position="28"/>
        <end position="38"/>
    </location>
</feature>
<dbReference type="SMART" id="SM00062">
    <property type="entry name" value="PBPb"/>
    <property type="match status" value="1"/>
</dbReference>
<evidence type="ECO:0000313" key="9">
    <source>
        <dbReference type="Proteomes" id="UP001177943"/>
    </source>
</evidence>
<feature type="region of interest" description="Disordered" evidence="5">
    <location>
        <begin position="27"/>
        <end position="50"/>
    </location>
</feature>
<sequence>MKKLSLTVLTLVLTVLLAAACGGGTNNGSGNTANDSAGKGNVGAGAQTETASGEKNLLETIKANGKIRIGTEGTYAPFTFHDKDGKLTGFDVELAQEVAKRLGVEAEFIETPWDGIFAGLDAKRFDTVFNQVTIREDRKEKYDFSDAYIVSRAALIVREDNNDIAKFADLNGKKAGQSLTSNLTDIARENGAEIVGTEGFNQAIDLLLSKRIDATVNDGLSFLDLKNQKPDVPLKVVDELPEAAESAALFNKGNDELVAAVNEALAAIKEDGTYLEISNKYFGADVSK</sequence>
<gene>
    <name evidence="8" type="ORF">QNH46_22745</name>
</gene>
<proteinExistence type="inferred from homology"/>
<accession>A0AA95KVR9</accession>
<dbReference type="InterPro" id="IPR018313">
    <property type="entry name" value="SBP_3_CS"/>
</dbReference>
<comment type="subcellular location">
    <subcellularLocation>
        <location evidence="1">Cell envelope</location>
    </subcellularLocation>
</comment>
<dbReference type="GO" id="GO:0030313">
    <property type="term" value="C:cell envelope"/>
    <property type="evidence" value="ECO:0007669"/>
    <property type="project" value="UniProtKB-SubCell"/>
</dbReference>
<keyword evidence="3 6" id="KW-0732">Signal</keyword>
<protein>
    <submittedName>
        <fullName evidence="8">Amino acid ABC transporter substrate-binding protein</fullName>
    </submittedName>
</protein>
<reference evidence="8" key="1">
    <citation type="submission" date="2023-05" db="EMBL/GenBank/DDBJ databases">
        <title>Comparative genomics of Bacillaceae isolates and their secondary metabolite potential.</title>
        <authorList>
            <person name="Song L."/>
            <person name="Nielsen L.J."/>
            <person name="Mohite O."/>
            <person name="Xu X."/>
            <person name="Weber T."/>
            <person name="Kovacs A.T."/>
        </authorList>
    </citation>
    <scope>NUCLEOTIDE SEQUENCE</scope>
    <source>
        <strain evidence="8">B2_4</strain>
    </source>
</reference>
<dbReference type="Gene3D" id="3.40.190.10">
    <property type="entry name" value="Periplasmic binding protein-like II"/>
    <property type="match status" value="2"/>
</dbReference>
<comment type="similarity">
    <text evidence="2 4">Belongs to the bacterial solute-binding protein 3 family.</text>
</comment>
<evidence type="ECO:0000256" key="6">
    <source>
        <dbReference type="SAM" id="SignalP"/>
    </source>
</evidence>
<dbReference type="InterPro" id="IPR001638">
    <property type="entry name" value="Solute-binding_3/MltF_N"/>
</dbReference>
<dbReference type="KEGG" id="pwn:QNH46_22745"/>
<feature type="chain" id="PRO_5041665184" evidence="6">
    <location>
        <begin position="21"/>
        <end position="288"/>
    </location>
</feature>
<organism evidence="8 9">
    <name type="scientific">Paenibacillus woosongensis</name>
    <dbReference type="NCBI Taxonomy" id="307580"/>
    <lineage>
        <taxon>Bacteria</taxon>
        <taxon>Bacillati</taxon>
        <taxon>Bacillota</taxon>
        <taxon>Bacilli</taxon>
        <taxon>Bacillales</taxon>
        <taxon>Paenibacillaceae</taxon>
        <taxon>Paenibacillus</taxon>
    </lineage>
</organism>
<dbReference type="PROSITE" id="PS51257">
    <property type="entry name" value="PROKAR_LIPOPROTEIN"/>
    <property type="match status" value="1"/>
</dbReference>
<name>A0AA95KVR9_9BACL</name>
<dbReference type="CDD" id="cd13711">
    <property type="entry name" value="PBP2_Ngo0372_TcyA"/>
    <property type="match status" value="1"/>
</dbReference>
<dbReference type="Proteomes" id="UP001177943">
    <property type="component" value="Chromosome"/>
</dbReference>
<dbReference type="RefSeq" id="WP_283926138.1">
    <property type="nucleotide sequence ID" value="NZ_CP126084.1"/>
</dbReference>
<dbReference type="PROSITE" id="PS01039">
    <property type="entry name" value="SBP_BACTERIAL_3"/>
    <property type="match status" value="1"/>
</dbReference>
<evidence type="ECO:0000256" key="4">
    <source>
        <dbReference type="RuleBase" id="RU003744"/>
    </source>
</evidence>
<dbReference type="AlphaFoldDB" id="A0AA95KVR9"/>
<dbReference type="SUPFAM" id="SSF53850">
    <property type="entry name" value="Periplasmic binding protein-like II"/>
    <property type="match status" value="1"/>
</dbReference>
<evidence type="ECO:0000313" key="8">
    <source>
        <dbReference type="EMBL" id="WHX48835.1"/>
    </source>
</evidence>
<evidence type="ECO:0000256" key="2">
    <source>
        <dbReference type="ARBA" id="ARBA00010333"/>
    </source>
</evidence>
<evidence type="ECO:0000256" key="1">
    <source>
        <dbReference type="ARBA" id="ARBA00004196"/>
    </source>
</evidence>
<dbReference type="Pfam" id="PF00497">
    <property type="entry name" value="SBP_bac_3"/>
    <property type="match status" value="1"/>
</dbReference>
<feature type="signal peptide" evidence="6">
    <location>
        <begin position="1"/>
        <end position="20"/>
    </location>
</feature>
<dbReference type="EMBL" id="CP126084">
    <property type="protein sequence ID" value="WHX48835.1"/>
    <property type="molecule type" value="Genomic_DNA"/>
</dbReference>
<dbReference type="PANTHER" id="PTHR35936">
    <property type="entry name" value="MEMBRANE-BOUND LYTIC MUREIN TRANSGLYCOSYLASE F"/>
    <property type="match status" value="1"/>
</dbReference>
<evidence type="ECO:0000259" key="7">
    <source>
        <dbReference type="SMART" id="SM00062"/>
    </source>
</evidence>
<evidence type="ECO:0000256" key="5">
    <source>
        <dbReference type="SAM" id="MobiDB-lite"/>
    </source>
</evidence>